<dbReference type="PANTHER" id="PTHR31539">
    <property type="entry name" value="CENTROSOMAL PROTEIN OF 19K CEP19"/>
    <property type="match status" value="1"/>
</dbReference>
<keyword evidence="7" id="KW-0970">Cilium biogenesis/degradation</keyword>
<protein>
    <recommendedName>
        <fullName evidence="5">Centrosomal protein of 19 kDa</fullName>
    </recommendedName>
</protein>
<evidence type="ECO:0000256" key="1">
    <source>
        <dbReference type="ARBA" id="ARBA00004114"/>
    </source>
</evidence>
<dbReference type="InterPro" id="IPR029412">
    <property type="entry name" value="CEP19"/>
</dbReference>
<feature type="compositionally biased region" description="Basic and acidic residues" evidence="11">
    <location>
        <begin position="720"/>
        <end position="739"/>
    </location>
</feature>
<dbReference type="EMBL" id="JADGJH010000451">
    <property type="protein sequence ID" value="KAJ3128743.1"/>
    <property type="molecule type" value="Genomic_DNA"/>
</dbReference>
<feature type="compositionally biased region" description="Polar residues" evidence="11">
    <location>
        <begin position="307"/>
        <end position="317"/>
    </location>
</feature>
<evidence type="ECO:0000256" key="3">
    <source>
        <dbReference type="ARBA" id="ARBA00004186"/>
    </source>
</evidence>
<keyword evidence="6" id="KW-0963">Cytoplasm</keyword>
<evidence type="ECO:0000256" key="9">
    <source>
        <dbReference type="ARBA" id="ARBA00023212"/>
    </source>
</evidence>
<evidence type="ECO:0000256" key="8">
    <source>
        <dbReference type="ARBA" id="ARBA00023069"/>
    </source>
</evidence>
<organism evidence="12 13">
    <name type="scientific">Physocladia obscura</name>
    <dbReference type="NCBI Taxonomy" id="109957"/>
    <lineage>
        <taxon>Eukaryota</taxon>
        <taxon>Fungi</taxon>
        <taxon>Fungi incertae sedis</taxon>
        <taxon>Chytridiomycota</taxon>
        <taxon>Chytridiomycota incertae sedis</taxon>
        <taxon>Chytridiomycetes</taxon>
        <taxon>Chytridiales</taxon>
        <taxon>Chytriomycetaceae</taxon>
        <taxon>Physocladia</taxon>
    </lineage>
</organism>
<feature type="region of interest" description="Disordered" evidence="11">
    <location>
        <begin position="817"/>
        <end position="876"/>
    </location>
</feature>
<feature type="region of interest" description="Disordered" evidence="11">
    <location>
        <begin position="307"/>
        <end position="331"/>
    </location>
</feature>
<keyword evidence="10" id="KW-0966">Cell projection</keyword>
<feature type="compositionally biased region" description="Low complexity" evidence="11">
    <location>
        <begin position="272"/>
        <end position="283"/>
    </location>
</feature>
<dbReference type="PANTHER" id="PTHR31539:SF1">
    <property type="entry name" value="CENTROSOMAL PROTEIN OF 19 KDA"/>
    <property type="match status" value="1"/>
</dbReference>
<comment type="subcellular location">
    <subcellularLocation>
        <location evidence="2">Cytoplasm</location>
        <location evidence="2">Cytoskeleton</location>
        <location evidence="2">Cilium basal body</location>
    </subcellularLocation>
    <subcellularLocation>
        <location evidence="1">Cytoplasm</location>
        <location evidence="1">Cytoskeleton</location>
        <location evidence="1">Microtubule organizing center</location>
        <location evidence="1">Centrosome</location>
        <location evidence="1">Centriole</location>
    </subcellularLocation>
    <subcellularLocation>
        <location evidence="3">Cytoplasm</location>
        <location evidence="3">Cytoskeleton</location>
        <location evidence="3">Spindle</location>
    </subcellularLocation>
</comment>
<evidence type="ECO:0000256" key="5">
    <source>
        <dbReference type="ARBA" id="ARBA00022015"/>
    </source>
</evidence>
<feature type="region of interest" description="Disordered" evidence="11">
    <location>
        <begin position="720"/>
        <end position="745"/>
    </location>
</feature>
<proteinExistence type="inferred from homology"/>
<gene>
    <name evidence="12" type="primary">CEP19</name>
    <name evidence="12" type="ORF">HK100_009014</name>
</gene>
<keyword evidence="8" id="KW-0969">Cilium</keyword>
<evidence type="ECO:0000256" key="4">
    <source>
        <dbReference type="ARBA" id="ARBA00009371"/>
    </source>
</evidence>
<comment type="caution">
    <text evidence="12">The sequence shown here is derived from an EMBL/GenBank/DDBJ whole genome shotgun (WGS) entry which is preliminary data.</text>
</comment>
<comment type="similarity">
    <text evidence="4">Belongs to the CEP19 family.</text>
</comment>
<keyword evidence="13" id="KW-1185">Reference proteome</keyword>
<keyword evidence="9" id="KW-0206">Cytoskeleton</keyword>
<sequence length="893" mass="99771">MHFRLKKKTVTILCLNRKNPMRQRYHEDSSFENVNHVSEVIAHDIAVKFNPPILYLFYLDVQTGKERRRKMPIREFNFNERSKTTHDIAKNLVERHKIVSIVSKVRVHLHILEPENQDENNLKAVDLPSLPQKLQPHLSSDLLAKKLYEPRPLELDGNLDLNKLDDDTILKFKNEMNTDFEKNRVTPNDPEFKYDVQKNFELGNEDNEWDESSTYSNPNNKIQSGNFSLKLLQQPSANIEVDNSSIIDEISAFNEEISEILEEKNSPHTRGELNASNTNLNENNTEEESAKVSSTAFWWMKEGDTVSSKSNISTIPSRPNPENRVTENASTSKTLTPTVLSGLNVSLGAHQKSQELLLKPAFDSTPEELGVTVSLPAPQLLSSIAAKLGPLPSLSKLPGLVSVPKPVVSLQPLSAKDPESAIKSEIATMSVTNASKGQFGKQTPIQDDTILDIGDEDIDAGFSKYDADLEDERVDFLDLIISGRKKSNEPLLPFTNPKNKNSVALSEIIVPESKTEDYVHINSFVMTMKNQVEEPQLVAKKMLVPTIRSIKNDSKPIIIESSYPIPEPKTFKVEETEKKISQIFIAKTHEECKSPDFSTPSKLYPASDDSDVKNIPDMAKTTTTSLQLLENQDDIIIDEEFEDFVVDADNDDEDLSFLTKFAKKPETVPNLNEDPFKPLVLQTTQKNSNITTAAATDDQLKPSSLLGLLPSLSLNSKSKQLSERLDATNTEEKERRDNFGDNLSDDLDFDNASISDLLDDGKSQQNEAAVAAAGSKTSTTNFAYVKNKANPIVNHSDLLDKFAEGAMKILLDETEDTKPITRDHTDTYGAGDTDSENGGGDSTSKVSALENQSPPRNIKFQESSEDEIEDNLFRDDDISLEVDDSVDLENDEF</sequence>
<feature type="region of interest" description="Disordered" evidence="11">
    <location>
        <begin position="265"/>
        <end position="288"/>
    </location>
</feature>
<feature type="compositionally biased region" description="Polar residues" evidence="11">
    <location>
        <begin position="842"/>
        <end position="855"/>
    </location>
</feature>
<dbReference type="GO" id="GO:0034454">
    <property type="term" value="P:microtubule anchoring at centrosome"/>
    <property type="evidence" value="ECO:0007669"/>
    <property type="project" value="TreeGrafter"/>
</dbReference>
<evidence type="ECO:0000256" key="2">
    <source>
        <dbReference type="ARBA" id="ARBA00004120"/>
    </source>
</evidence>
<evidence type="ECO:0000256" key="10">
    <source>
        <dbReference type="ARBA" id="ARBA00023273"/>
    </source>
</evidence>
<dbReference type="Proteomes" id="UP001211907">
    <property type="component" value="Unassembled WGS sequence"/>
</dbReference>
<name>A0AAD5XHT3_9FUNG</name>
<dbReference type="GO" id="GO:0097712">
    <property type="term" value="P:vesicle targeting, trans-Golgi to periciliary membrane compartment"/>
    <property type="evidence" value="ECO:0007669"/>
    <property type="project" value="TreeGrafter"/>
</dbReference>
<accession>A0AAD5XHT3</accession>
<evidence type="ECO:0000256" key="6">
    <source>
        <dbReference type="ARBA" id="ARBA00022490"/>
    </source>
</evidence>
<evidence type="ECO:0000313" key="12">
    <source>
        <dbReference type="EMBL" id="KAJ3128743.1"/>
    </source>
</evidence>
<dbReference type="GO" id="GO:0005814">
    <property type="term" value="C:centriole"/>
    <property type="evidence" value="ECO:0007669"/>
    <property type="project" value="UniProtKB-SubCell"/>
</dbReference>
<evidence type="ECO:0000256" key="7">
    <source>
        <dbReference type="ARBA" id="ARBA00022794"/>
    </source>
</evidence>
<dbReference type="AlphaFoldDB" id="A0AAD5XHT3"/>
<dbReference type="GO" id="GO:0036064">
    <property type="term" value="C:ciliary basal body"/>
    <property type="evidence" value="ECO:0007669"/>
    <property type="project" value="TreeGrafter"/>
</dbReference>
<dbReference type="Pfam" id="PF14933">
    <property type="entry name" value="CEP19"/>
    <property type="match status" value="1"/>
</dbReference>
<dbReference type="GO" id="GO:0000922">
    <property type="term" value="C:spindle pole"/>
    <property type="evidence" value="ECO:0007669"/>
    <property type="project" value="TreeGrafter"/>
</dbReference>
<evidence type="ECO:0000313" key="13">
    <source>
        <dbReference type="Proteomes" id="UP001211907"/>
    </source>
</evidence>
<reference evidence="12" key="1">
    <citation type="submission" date="2020-05" db="EMBL/GenBank/DDBJ databases">
        <title>Phylogenomic resolution of chytrid fungi.</title>
        <authorList>
            <person name="Stajich J.E."/>
            <person name="Amses K."/>
            <person name="Simmons R."/>
            <person name="Seto K."/>
            <person name="Myers J."/>
            <person name="Bonds A."/>
            <person name="Quandt C.A."/>
            <person name="Barry K."/>
            <person name="Liu P."/>
            <person name="Grigoriev I."/>
            <person name="Longcore J.E."/>
            <person name="James T.Y."/>
        </authorList>
    </citation>
    <scope>NUCLEOTIDE SEQUENCE</scope>
    <source>
        <strain evidence="12">JEL0513</strain>
    </source>
</reference>
<evidence type="ECO:0000256" key="11">
    <source>
        <dbReference type="SAM" id="MobiDB-lite"/>
    </source>
</evidence>
<feature type="compositionally biased region" description="Basic and acidic residues" evidence="11">
    <location>
        <begin position="817"/>
        <end position="826"/>
    </location>
</feature>